<accession>A0A9W6UPL1</accession>
<name>A0A9W6UPL1_9ACTN</name>
<sequence length="78" mass="8434">MIWVVLGFDRNSASMVVEWELPASFTEDDAAQLIGPHPDLVGSSFPLSESQLAAVTPLLEGKPDGDRIAYFLEVQDGS</sequence>
<dbReference type="Pfam" id="PF24731">
    <property type="entry name" value="DUF7683"/>
    <property type="match status" value="1"/>
</dbReference>
<dbReference type="EMBL" id="BSRX01000013">
    <property type="protein sequence ID" value="GLW54675.1"/>
    <property type="molecule type" value="Genomic_DNA"/>
</dbReference>
<comment type="caution">
    <text evidence="2">The sequence shown here is derived from an EMBL/GenBank/DDBJ whole genome shotgun (WGS) entry which is preliminary data.</text>
</comment>
<feature type="domain" description="DUF7683" evidence="1">
    <location>
        <begin position="2"/>
        <end position="73"/>
    </location>
</feature>
<dbReference type="Proteomes" id="UP001165143">
    <property type="component" value="Unassembled WGS sequence"/>
</dbReference>
<evidence type="ECO:0000313" key="2">
    <source>
        <dbReference type="EMBL" id="GLW54675.1"/>
    </source>
</evidence>
<dbReference type="AlphaFoldDB" id="A0A9W6UPL1"/>
<evidence type="ECO:0000313" key="3">
    <source>
        <dbReference type="Proteomes" id="UP001165143"/>
    </source>
</evidence>
<organism evidence="2 3">
    <name type="scientific">Kitasatospora phosalacinea</name>
    <dbReference type="NCBI Taxonomy" id="2065"/>
    <lineage>
        <taxon>Bacteria</taxon>
        <taxon>Bacillati</taxon>
        <taxon>Actinomycetota</taxon>
        <taxon>Actinomycetes</taxon>
        <taxon>Kitasatosporales</taxon>
        <taxon>Streptomycetaceae</taxon>
        <taxon>Kitasatospora</taxon>
    </lineage>
</organism>
<protein>
    <recommendedName>
        <fullName evidence="1">DUF7683 domain-containing protein</fullName>
    </recommendedName>
</protein>
<dbReference type="InterPro" id="IPR056100">
    <property type="entry name" value="DUF7683"/>
</dbReference>
<evidence type="ECO:0000259" key="1">
    <source>
        <dbReference type="Pfam" id="PF24731"/>
    </source>
</evidence>
<proteinExistence type="predicted"/>
<gene>
    <name evidence="2" type="ORF">Kpho01_26860</name>
</gene>
<reference evidence="2" key="1">
    <citation type="submission" date="2023-02" db="EMBL/GenBank/DDBJ databases">
        <title>Kitasatospora phosalacinea NBRC 14362.</title>
        <authorList>
            <person name="Ichikawa N."/>
            <person name="Sato H."/>
            <person name="Tonouchi N."/>
        </authorList>
    </citation>
    <scope>NUCLEOTIDE SEQUENCE</scope>
    <source>
        <strain evidence="2">NBRC 14362</strain>
    </source>
</reference>